<organism evidence="3 4">
    <name type="scientific">Curvibacter cyanobacteriorum</name>
    <dbReference type="NCBI Taxonomy" id="3026422"/>
    <lineage>
        <taxon>Bacteria</taxon>
        <taxon>Pseudomonadati</taxon>
        <taxon>Pseudomonadota</taxon>
        <taxon>Betaproteobacteria</taxon>
        <taxon>Burkholderiales</taxon>
        <taxon>Comamonadaceae</taxon>
        <taxon>Curvibacter</taxon>
    </lineage>
</organism>
<gene>
    <name evidence="3" type="ORF">PSQ40_03455</name>
</gene>
<reference evidence="3 4" key="1">
    <citation type="submission" date="2023-02" db="EMBL/GenBank/DDBJ databases">
        <title>Bacterial whole genomic sequence of Curvibacter sp. HBC61.</title>
        <authorList>
            <person name="Le V."/>
            <person name="Ko S.-R."/>
            <person name="Ahn C.-Y."/>
            <person name="Oh H.-M."/>
        </authorList>
    </citation>
    <scope>NUCLEOTIDE SEQUENCE [LARGE SCALE GENOMIC DNA]</scope>
    <source>
        <strain evidence="3 4">HBC61</strain>
    </source>
</reference>
<comment type="similarity">
    <text evidence="1">Belongs to the UPF0065 (bug) family.</text>
</comment>
<name>A0ABT5MXV4_9BURK</name>
<dbReference type="Gene3D" id="3.40.190.10">
    <property type="entry name" value="Periplasmic binding protein-like II"/>
    <property type="match status" value="1"/>
</dbReference>
<dbReference type="PROSITE" id="PS51318">
    <property type="entry name" value="TAT"/>
    <property type="match status" value="1"/>
</dbReference>
<comment type="caution">
    <text evidence="3">The sequence shown here is derived from an EMBL/GenBank/DDBJ whole genome shotgun (WGS) entry which is preliminary data.</text>
</comment>
<dbReference type="InterPro" id="IPR042100">
    <property type="entry name" value="Bug_dom1"/>
</dbReference>
<evidence type="ECO:0000313" key="3">
    <source>
        <dbReference type="EMBL" id="MDD0837622.1"/>
    </source>
</evidence>
<keyword evidence="2" id="KW-0732">Signal</keyword>
<dbReference type="Proteomes" id="UP001528673">
    <property type="component" value="Unassembled WGS sequence"/>
</dbReference>
<dbReference type="InterPro" id="IPR005064">
    <property type="entry name" value="BUG"/>
</dbReference>
<protein>
    <submittedName>
        <fullName evidence="3">Tripartite tricarboxylate transporter substrate binding protein</fullName>
    </submittedName>
</protein>
<dbReference type="CDD" id="cd07012">
    <property type="entry name" value="PBP2_Bug_TTT"/>
    <property type="match status" value="1"/>
</dbReference>
<dbReference type="InterPro" id="IPR006311">
    <property type="entry name" value="TAT_signal"/>
</dbReference>
<proteinExistence type="inferred from homology"/>
<dbReference type="Gene3D" id="3.40.190.150">
    <property type="entry name" value="Bordetella uptake gene, domain 1"/>
    <property type="match status" value="1"/>
</dbReference>
<dbReference type="PANTHER" id="PTHR42928:SF5">
    <property type="entry name" value="BLR1237 PROTEIN"/>
    <property type="match status" value="1"/>
</dbReference>
<keyword evidence="4" id="KW-1185">Reference proteome</keyword>
<sequence length="335" mass="35315">MTQAPTRRQWLSQASAAALALAGPSAFAQSASASAWPNKAVKLIVPFNAGGATDISARVIAEKLSTRLGQPVLVDNRGGAAGILGTDAVAKSAPDGYTFVLSLSTSLLINQFLYTKMPYNPQRDLALVSQIADAPTVLVVNANVPVSTGPELMAYISKNKGKLSYGSWGVGSQAHLVGAQISQTLDADMSHVAYKGEAPMLQDLIGGQIQIAIASALGAKPHIDSGKIKALGVTGEQRMTVLPQVPTLPEQGLKDEVFRTTGWVAIAAPAKTPVEVVQRMSAEVRAVCALPEVRERFAAMGFTTVGSTPEQFAAFYKREYPVWERLVKASGAQLD</sequence>
<dbReference type="PIRSF" id="PIRSF017082">
    <property type="entry name" value="YflP"/>
    <property type="match status" value="1"/>
</dbReference>
<dbReference type="PANTHER" id="PTHR42928">
    <property type="entry name" value="TRICARBOXYLATE-BINDING PROTEIN"/>
    <property type="match status" value="1"/>
</dbReference>
<feature type="chain" id="PRO_5045683837" evidence="2">
    <location>
        <begin position="29"/>
        <end position="335"/>
    </location>
</feature>
<dbReference type="RefSeq" id="WP_273948870.1">
    <property type="nucleotide sequence ID" value="NZ_JAQSIP010000002.1"/>
</dbReference>
<evidence type="ECO:0000256" key="1">
    <source>
        <dbReference type="ARBA" id="ARBA00006987"/>
    </source>
</evidence>
<dbReference type="Pfam" id="PF03401">
    <property type="entry name" value="TctC"/>
    <property type="match status" value="1"/>
</dbReference>
<dbReference type="SUPFAM" id="SSF53850">
    <property type="entry name" value="Periplasmic binding protein-like II"/>
    <property type="match status" value="1"/>
</dbReference>
<evidence type="ECO:0000256" key="2">
    <source>
        <dbReference type="SAM" id="SignalP"/>
    </source>
</evidence>
<dbReference type="EMBL" id="JAQSIP010000002">
    <property type="protein sequence ID" value="MDD0837622.1"/>
    <property type="molecule type" value="Genomic_DNA"/>
</dbReference>
<evidence type="ECO:0000313" key="4">
    <source>
        <dbReference type="Proteomes" id="UP001528673"/>
    </source>
</evidence>
<feature type="signal peptide" evidence="2">
    <location>
        <begin position="1"/>
        <end position="28"/>
    </location>
</feature>
<accession>A0ABT5MXV4</accession>